<evidence type="ECO:0000256" key="5">
    <source>
        <dbReference type="ARBA" id="ARBA00022989"/>
    </source>
</evidence>
<evidence type="ECO:0000256" key="3">
    <source>
        <dbReference type="ARBA" id="ARBA00022475"/>
    </source>
</evidence>
<feature type="compositionally biased region" description="Polar residues" evidence="8">
    <location>
        <begin position="34"/>
        <end position="45"/>
    </location>
</feature>
<feature type="transmembrane region" description="Helical" evidence="7">
    <location>
        <begin position="295"/>
        <end position="316"/>
    </location>
</feature>
<sequence length="619" mass="68703">MEDLDDSTSKPDSARRRKIDSNNSTEMVADTNDTDNPQHSVSIPDQTEEPRQAEVTPVNNGKAKQPHLEEPLFPGIICTFRENLVQMFKNQSYLISQMIKYILNVALIAYLAAAVYHWNKTVSDKHINWCNGLGILLIIVGLLYWILFYYKFIVPFIFPAFAPYINSIAETKIYKAVSRYLGETLQLACIIGFIIFVYYDTAGERRRLLSLLGIAFFIIGGFLFSKHPTKVQWRSVFWGIALQIAIGILSIRWRAGRIVFECIGSHVRTFLEFAYEGAAFIYTDDLVKNPKHAVFAFQALSCIYFLSFVVQILFYYGVLQRIFLKLGWVLQSTLGTTVIESVNGCASVFLGMTEAPILVQPYLKDLTVSELYAVMHSGFSTVAGTVFAAYISFGIQPAHIITASIMAAPAALSYAKLLYPETESSKTKVDNMRDLKSEERSVIDAACKGAIAGSEMVFGIIASIIAVVSFIAFIDHIIIWLGLLVGFEGISLQYILSVVFVPLTLMMGVQPSECHRVAELIGIKTTVNEFLAYKQLGEYKNKHLLSPRSEAIATFALCSFANPSSVGSMIATLSVLCPSQRENVTNLSIRAFIGGSITCFITACIAGLLYPEEGFGTDF</sequence>
<feature type="transmembrane region" description="Helical" evidence="7">
    <location>
        <begin position="98"/>
        <end position="116"/>
    </location>
</feature>
<feature type="transmembrane region" description="Helical" evidence="7">
    <location>
        <begin position="128"/>
        <end position="146"/>
    </location>
</feature>
<accession>A0A9P0F794</accession>
<dbReference type="PANTHER" id="PTHR10590">
    <property type="entry name" value="SODIUM/NUCLEOSIDE COTRANSPORTER"/>
    <property type="match status" value="1"/>
</dbReference>
<comment type="subcellular location">
    <subcellularLocation>
        <location evidence="1">Cell membrane</location>
        <topology evidence="1">Multi-pass membrane protein</topology>
    </subcellularLocation>
</comment>
<feature type="transmembrane region" description="Helical" evidence="7">
    <location>
        <begin position="236"/>
        <end position="255"/>
    </location>
</feature>
<evidence type="ECO:0000256" key="2">
    <source>
        <dbReference type="ARBA" id="ARBA00009033"/>
    </source>
</evidence>
<feature type="transmembrane region" description="Helical" evidence="7">
    <location>
        <begin position="481"/>
        <end position="503"/>
    </location>
</feature>
<keyword evidence="6 7" id="KW-0472">Membrane</keyword>
<feature type="transmembrane region" description="Helical" evidence="7">
    <location>
        <begin position="205"/>
        <end position="224"/>
    </location>
</feature>
<evidence type="ECO:0000259" key="9">
    <source>
        <dbReference type="Pfam" id="PF01773"/>
    </source>
</evidence>
<feature type="region of interest" description="Disordered" evidence="8">
    <location>
        <begin position="1"/>
        <end position="67"/>
    </location>
</feature>
<keyword evidence="7" id="KW-0813">Transport</keyword>
<feature type="domain" description="Concentrative nucleoside transporter N-terminal" evidence="9">
    <location>
        <begin position="212"/>
        <end position="284"/>
    </location>
</feature>
<evidence type="ECO:0000256" key="6">
    <source>
        <dbReference type="ARBA" id="ARBA00023136"/>
    </source>
</evidence>
<dbReference type="KEGG" id="btab:109032505"/>
<comment type="similarity">
    <text evidence="2 7">Belongs to the concentrative nucleoside transporter (CNT) (TC 2.A.41) family.</text>
</comment>
<evidence type="ECO:0000256" key="7">
    <source>
        <dbReference type="RuleBase" id="RU362018"/>
    </source>
</evidence>
<dbReference type="InterPro" id="IPR002668">
    <property type="entry name" value="CNT_N_dom"/>
</dbReference>
<dbReference type="Pfam" id="PF07662">
    <property type="entry name" value="Nucleos_tra2_C"/>
    <property type="match status" value="1"/>
</dbReference>
<dbReference type="AlphaFoldDB" id="A0A9P0F794"/>
<reference evidence="12" key="1">
    <citation type="submission" date="2021-12" db="EMBL/GenBank/DDBJ databases">
        <authorList>
            <person name="King R."/>
        </authorList>
    </citation>
    <scope>NUCLEOTIDE SEQUENCE</scope>
</reference>
<dbReference type="Proteomes" id="UP001152759">
    <property type="component" value="Chromosome 5"/>
</dbReference>
<evidence type="ECO:0000313" key="12">
    <source>
        <dbReference type="EMBL" id="CAH0390867.1"/>
    </source>
</evidence>
<protein>
    <recommendedName>
        <fullName evidence="7">Sodium/nucleoside cotransporter</fullName>
    </recommendedName>
</protein>
<keyword evidence="3" id="KW-1003">Cell membrane</keyword>
<feature type="transmembrane region" description="Helical" evidence="7">
    <location>
        <begin position="371"/>
        <end position="393"/>
    </location>
</feature>
<dbReference type="Pfam" id="PF01773">
    <property type="entry name" value="Nucleos_tra2_N"/>
    <property type="match status" value="1"/>
</dbReference>
<evidence type="ECO:0000256" key="1">
    <source>
        <dbReference type="ARBA" id="ARBA00004651"/>
    </source>
</evidence>
<dbReference type="PANTHER" id="PTHR10590:SF4">
    <property type="entry name" value="SOLUTE CARRIER FAMILY 28 MEMBER 3"/>
    <property type="match status" value="1"/>
</dbReference>
<keyword evidence="5 7" id="KW-1133">Transmembrane helix</keyword>
<dbReference type="NCBIfam" id="TIGR00804">
    <property type="entry name" value="nupC"/>
    <property type="match status" value="1"/>
</dbReference>
<keyword evidence="13" id="KW-1185">Reference proteome</keyword>
<evidence type="ECO:0000256" key="8">
    <source>
        <dbReference type="SAM" id="MobiDB-lite"/>
    </source>
</evidence>
<dbReference type="InterPro" id="IPR011642">
    <property type="entry name" value="Gate_dom"/>
</dbReference>
<dbReference type="GO" id="GO:0005415">
    <property type="term" value="F:nucleoside:sodium symporter activity"/>
    <property type="evidence" value="ECO:0007669"/>
    <property type="project" value="TreeGrafter"/>
</dbReference>
<evidence type="ECO:0000256" key="4">
    <source>
        <dbReference type="ARBA" id="ARBA00022692"/>
    </source>
</evidence>
<organism evidence="12 13">
    <name type="scientific">Bemisia tabaci</name>
    <name type="common">Sweetpotato whitefly</name>
    <name type="synonym">Aleurodes tabaci</name>
    <dbReference type="NCBI Taxonomy" id="7038"/>
    <lineage>
        <taxon>Eukaryota</taxon>
        <taxon>Metazoa</taxon>
        <taxon>Ecdysozoa</taxon>
        <taxon>Arthropoda</taxon>
        <taxon>Hexapoda</taxon>
        <taxon>Insecta</taxon>
        <taxon>Pterygota</taxon>
        <taxon>Neoptera</taxon>
        <taxon>Paraneoptera</taxon>
        <taxon>Hemiptera</taxon>
        <taxon>Sternorrhyncha</taxon>
        <taxon>Aleyrodoidea</taxon>
        <taxon>Aleyrodidae</taxon>
        <taxon>Aleyrodinae</taxon>
        <taxon>Bemisia</taxon>
    </lineage>
</organism>
<feature type="transmembrane region" description="Helical" evidence="7">
    <location>
        <begin position="456"/>
        <end position="474"/>
    </location>
</feature>
<feature type="domain" description="Concentrative nucleoside transporter C-terminal" evidence="10">
    <location>
        <begin position="399"/>
        <end position="607"/>
    </location>
</feature>
<dbReference type="Pfam" id="PF07670">
    <property type="entry name" value="Gate"/>
    <property type="match status" value="1"/>
</dbReference>
<dbReference type="InterPro" id="IPR008276">
    <property type="entry name" value="C_nuclsd_transpt"/>
</dbReference>
<proteinExistence type="inferred from homology"/>
<evidence type="ECO:0000259" key="10">
    <source>
        <dbReference type="Pfam" id="PF07662"/>
    </source>
</evidence>
<evidence type="ECO:0000313" key="13">
    <source>
        <dbReference type="Proteomes" id="UP001152759"/>
    </source>
</evidence>
<feature type="domain" description="Nucleoside transporter/FeoB GTPase Gate" evidence="11">
    <location>
        <begin position="297"/>
        <end position="394"/>
    </location>
</feature>
<name>A0A9P0F794_BEMTA</name>
<feature type="transmembrane region" description="Helical" evidence="7">
    <location>
        <begin position="589"/>
        <end position="610"/>
    </location>
</feature>
<dbReference type="InterPro" id="IPR011657">
    <property type="entry name" value="CNT_C_dom"/>
</dbReference>
<evidence type="ECO:0000259" key="11">
    <source>
        <dbReference type="Pfam" id="PF07670"/>
    </source>
</evidence>
<gene>
    <name evidence="12" type="ORF">BEMITA_LOCUS9554</name>
</gene>
<dbReference type="EMBL" id="OU963866">
    <property type="protein sequence ID" value="CAH0390867.1"/>
    <property type="molecule type" value="Genomic_DNA"/>
</dbReference>
<keyword evidence="4 7" id="KW-0812">Transmembrane</keyword>
<dbReference type="GO" id="GO:0005886">
    <property type="term" value="C:plasma membrane"/>
    <property type="evidence" value="ECO:0007669"/>
    <property type="project" value="UniProtKB-SubCell"/>
</dbReference>
<feature type="transmembrane region" description="Helical" evidence="7">
    <location>
        <begin position="181"/>
        <end position="199"/>
    </location>
</feature>
<dbReference type="InterPro" id="IPR018270">
    <property type="entry name" value="C_nuclsd_transpt_met_bac"/>
</dbReference>